<dbReference type="Proteomes" id="UP000494256">
    <property type="component" value="Unassembled WGS sequence"/>
</dbReference>
<proteinExistence type="predicted"/>
<sequence length="280" mass="32304">MYSMKNIVNYNAEIILPNCMYTIKNRTICSKEDDININISNQVIKFLKGSNIMTELEHRQDQLLQKLDTLYDRIKSISSHCNIEEIKTSSNLLPTPEEAVLVVSPDSLPWYLNIILKETSIPVNISWHIHSSVPTDKVAKIKNFVKNLQMSNSGPKINIRLIFKCVSADTELKLSSLMVPVIGNVNILRYLSFVYPGIILYDSNDHQMDYLLDVCHLLERTTEKNKEALFNKLSSQCKEWMYGNHFSIIDLATYNALKQFTTIPKYVNKPWFDKCEKLCS</sequence>
<evidence type="ECO:0000256" key="1">
    <source>
        <dbReference type="ARBA" id="ARBA00004496"/>
    </source>
</evidence>
<dbReference type="Proteomes" id="UP000494106">
    <property type="component" value="Unassembled WGS sequence"/>
</dbReference>
<dbReference type="Pfam" id="PF18569">
    <property type="entry name" value="Thioredoxin_16"/>
    <property type="match status" value="1"/>
</dbReference>
<dbReference type="PANTHER" id="PTHR13438:SF2">
    <property type="entry name" value="AMINOACYL TRNA SYNTHASE COMPLEX-INTERACTING MULTIFUNCTIONAL PROTEIN 2"/>
    <property type="match status" value="1"/>
</dbReference>
<protein>
    <recommendedName>
        <fullName evidence="4">AIMP2 thioredoxin-like domain-containing protein</fullName>
    </recommendedName>
</protein>
<dbReference type="AlphaFoldDB" id="A0A8S0ZVQ1"/>
<feature type="domain" description="AIMP2 thioredoxin-like" evidence="4">
    <location>
        <begin position="97"/>
        <end position="181"/>
    </location>
</feature>
<dbReference type="EMBL" id="CADEBD010000312">
    <property type="protein sequence ID" value="CAB3242125.1"/>
    <property type="molecule type" value="Genomic_DNA"/>
</dbReference>
<evidence type="ECO:0000313" key="6">
    <source>
        <dbReference type="EMBL" id="CAB3242125.1"/>
    </source>
</evidence>
<comment type="subcellular location">
    <subcellularLocation>
        <location evidence="1">Cytoplasm</location>
    </subcellularLocation>
</comment>
<evidence type="ECO:0000256" key="3">
    <source>
        <dbReference type="ARBA" id="ARBA00022917"/>
    </source>
</evidence>
<dbReference type="GO" id="GO:0005737">
    <property type="term" value="C:cytoplasm"/>
    <property type="evidence" value="ECO:0007669"/>
    <property type="project" value="UniProtKB-SubCell"/>
</dbReference>
<dbReference type="Gene3D" id="1.20.1050.130">
    <property type="match status" value="1"/>
</dbReference>
<evidence type="ECO:0000313" key="8">
    <source>
        <dbReference type="Proteomes" id="UP000494256"/>
    </source>
</evidence>
<dbReference type="GO" id="GO:0006412">
    <property type="term" value="P:translation"/>
    <property type="evidence" value="ECO:0007669"/>
    <property type="project" value="UniProtKB-KW"/>
</dbReference>
<evidence type="ECO:0000313" key="5">
    <source>
        <dbReference type="EMBL" id="CAB3236352.1"/>
    </source>
</evidence>
<evidence type="ECO:0000256" key="2">
    <source>
        <dbReference type="ARBA" id="ARBA00022490"/>
    </source>
</evidence>
<keyword evidence="2" id="KW-0963">Cytoplasm</keyword>
<dbReference type="GO" id="GO:0017101">
    <property type="term" value="C:aminoacyl-tRNA synthetase multienzyme complex"/>
    <property type="evidence" value="ECO:0007669"/>
    <property type="project" value="InterPro"/>
</dbReference>
<gene>
    <name evidence="5" type="ORF">APLA_LOCUS6501</name>
    <name evidence="6" type="ORF">APLA_LOCUS9817</name>
</gene>
<evidence type="ECO:0000259" key="4">
    <source>
        <dbReference type="Pfam" id="PF18569"/>
    </source>
</evidence>
<organism evidence="5 7">
    <name type="scientific">Arctia plantaginis</name>
    <name type="common">Wood tiger moth</name>
    <name type="synonym">Phalaena plantaginis</name>
    <dbReference type="NCBI Taxonomy" id="874455"/>
    <lineage>
        <taxon>Eukaryota</taxon>
        <taxon>Metazoa</taxon>
        <taxon>Ecdysozoa</taxon>
        <taxon>Arthropoda</taxon>
        <taxon>Hexapoda</taxon>
        <taxon>Insecta</taxon>
        <taxon>Pterygota</taxon>
        <taxon>Neoptera</taxon>
        <taxon>Endopterygota</taxon>
        <taxon>Lepidoptera</taxon>
        <taxon>Glossata</taxon>
        <taxon>Ditrysia</taxon>
        <taxon>Noctuoidea</taxon>
        <taxon>Erebidae</taxon>
        <taxon>Arctiinae</taxon>
        <taxon>Arctia</taxon>
    </lineage>
</organism>
<name>A0A8S0ZVQ1_ARCPL</name>
<keyword evidence="7" id="KW-1185">Reference proteome</keyword>
<accession>A0A8S0ZVQ1</accession>
<dbReference type="InterPro" id="IPR041503">
    <property type="entry name" value="AIMP2_thioredoxin"/>
</dbReference>
<reference evidence="7 8" key="1">
    <citation type="submission" date="2020-04" db="EMBL/GenBank/DDBJ databases">
        <authorList>
            <person name="Wallbank WR R."/>
            <person name="Pardo Diaz C."/>
            <person name="Kozak K."/>
            <person name="Martin S."/>
            <person name="Jiggins C."/>
            <person name="Moest M."/>
            <person name="Warren A I."/>
            <person name="Byers J.R.P. K."/>
            <person name="Montejo-Kovacevich G."/>
            <person name="Yen C E."/>
        </authorList>
    </citation>
    <scope>NUCLEOTIDE SEQUENCE [LARGE SCALE GENOMIC DNA]</scope>
</reference>
<dbReference type="EMBL" id="CADEBC010000487">
    <property type="protein sequence ID" value="CAB3236352.1"/>
    <property type="molecule type" value="Genomic_DNA"/>
</dbReference>
<dbReference type="InterPro" id="IPR042360">
    <property type="entry name" value="AIMP2"/>
</dbReference>
<dbReference type="PANTHER" id="PTHR13438">
    <property type="entry name" value="AMINOACYL TRNA SYNTHASE COMPLEX-INTERACTING MULTIFUNCTIONAL PROTEIN"/>
    <property type="match status" value="1"/>
</dbReference>
<evidence type="ECO:0000313" key="7">
    <source>
        <dbReference type="Proteomes" id="UP000494106"/>
    </source>
</evidence>
<dbReference type="OrthoDB" id="424586at2759"/>
<comment type="caution">
    <text evidence="5">The sequence shown here is derived from an EMBL/GenBank/DDBJ whole genome shotgun (WGS) entry which is preliminary data.</text>
</comment>
<keyword evidence="3" id="KW-0648">Protein biosynthesis</keyword>